<evidence type="ECO:0000313" key="3">
    <source>
        <dbReference type="Proteomes" id="UP000515163"/>
    </source>
</evidence>
<gene>
    <name evidence="4 5" type="primary">LOC116289537</name>
</gene>
<dbReference type="PANTHER" id="PTHR11220">
    <property type="entry name" value="HEME-BINDING PROTEIN-RELATED"/>
    <property type="match status" value="1"/>
</dbReference>
<dbReference type="InterPro" id="IPR011256">
    <property type="entry name" value="Reg_factor_effector_dom_sf"/>
</dbReference>
<proteinExistence type="inferred from homology"/>
<dbReference type="AlphaFoldDB" id="A0A6P8HB48"/>
<dbReference type="OrthoDB" id="10279607at2759"/>
<organism evidence="3 5">
    <name type="scientific">Actinia tenebrosa</name>
    <name type="common">Australian red waratah sea anemone</name>
    <dbReference type="NCBI Taxonomy" id="6105"/>
    <lineage>
        <taxon>Eukaryota</taxon>
        <taxon>Metazoa</taxon>
        <taxon>Cnidaria</taxon>
        <taxon>Anthozoa</taxon>
        <taxon>Hexacorallia</taxon>
        <taxon>Actiniaria</taxon>
        <taxon>Actiniidae</taxon>
        <taxon>Actinia</taxon>
    </lineage>
</organism>
<dbReference type="Pfam" id="PF04832">
    <property type="entry name" value="SOUL"/>
    <property type="match status" value="2"/>
</dbReference>
<evidence type="ECO:0000313" key="5">
    <source>
        <dbReference type="RefSeq" id="XP_031552343.1"/>
    </source>
</evidence>
<dbReference type="Proteomes" id="UP000515163">
    <property type="component" value="Unplaced"/>
</dbReference>
<name>A0A6P8HB48_ACTTE</name>
<sequence>MLRLISLALLGICLPLIVAFPANNAAVKVASLTGPTKYAACKSLDCPPFRVVQKIAPDVELREYSRVWWASAKAQAPRINRNVTTPLYWLLRGYISNSNKQLQTLKSKFCNNGSQSANKGILCQRRTLKMGVPVTKLIESTKTGMKEVTMSFYLSVPSPPRPSDSKVWLEYKPLQVYVKIFKGRSFYIRMGEGHAHILANDLIRRGVDGTAFYPPSAKYMTAGYDGPFIPRRLRTNEVWLIKKPSSIK</sequence>
<protein>
    <submittedName>
        <fullName evidence="4 5">Uncharacterized protein LOC116289537</fullName>
    </submittedName>
</protein>
<accession>A0A6P8HB48</accession>
<evidence type="ECO:0000256" key="2">
    <source>
        <dbReference type="SAM" id="SignalP"/>
    </source>
</evidence>
<keyword evidence="2" id="KW-0732">Signal</keyword>
<dbReference type="RefSeq" id="XP_031552341.1">
    <property type="nucleotide sequence ID" value="XM_031696481.1"/>
</dbReference>
<keyword evidence="3" id="KW-1185">Reference proteome</keyword>
<feature type="signal peptide" evidence="2">
    <location>
        <begin position="1"/>
        <end position="19"/>
    </location>
</feature>
<reference evidence="4 5" key="1">
    <citation type="submission" date="2025-04" db="UniProtKB">
        <authorList>
            <consortium name="RefSeq"/>
        </authorList>
    </citation>
    <scope>IDENTIFICATION</scope>
    <source>
        <tissue evidence="4 5">Tentacle</tissue>
    </source>
</reference>
<comment type="similarity">
    <text evidence="1">Belongs to the HEBP family.</text>
</comment>
<dbReference type="RefSeq" id="XP_031552343.1">
    <property type="nucleotide sequence ID" value="XM_031696483.1"/>
</dbReference>
<dbReference type="Gene3D" id="3.20.80.10">
    <property type="entry name" value="Regulatory factor, effector binding domain"/>
    <property type="match status" value="1"/>
</dbReference>
<evidence type="ECO:0000256" key="1">
    <source>
        <dbReference type="ARBA" id="ARBA00009817"/>
    </source>
</evidence>
<dbReference type="PANTHER" id="PTHR11220:SF1">
    <property type="entry name" value="HEME-BINDING PROTEIN 2"/>
    <property type="match status" value="1"/>
</dbReference>
<feature type="chain" id="PRO_5044653028" evidence="2">
    <location>
        <begin position="20"/>
        <end position="248"/>
    </location>
</feature>
<dbReference type="InterPro" id="IPR006917">
    <property type="entry name" value="SOUL_heme-bd"/>
</dbReference>
<dbReference type="KEGG" id="aten:116289537"/>
<dbReference type="SUPFAM" id="SSF55136">
    <property type="entry name" value="Probable bacterial effector-binding domain"/>
    <property type="match status" value="1"/>
</dbReference>
<evidence type="ECO:0000313" key="4">
    <source>
        <dbReference type="RefSeq" id="XP_031552341.1"/>
    </source>
</evidence>
<dbReference type="GeneID" id="116289537"/>